<accession>A0ABQ5XJX8</accession>
<dbReference type="Proteomes" id="UP001156627">
    <property type="component" value="Unassembled WGS sequence"/>
</dbReference>
<evidence type="ECO:0000313" key="3">
    <source>
        <dbReference type="Proteomes" id="UP001156627"/>
    </source>
</evidence>
<protein>
    <submittedName>
        <fullName evidence="2">Uncharacterized protein</fullName>
    </submittedName>
</protein>
<dbReference type="EMBL" id="BSOA01000052">
    <property type="protein sequence ID" value="GLQ90810.1"/>
    <property type="molecule type" value="Genomic_DNA"/>
</dbReference>
<sequence>MSCMSRQLIGKAVSTSLIAFAFASAVNAQTAAPSADSKPEMGQAWPKHAPNVSTNPNWDVYEFHTHGIKYLQFTRNGTIHAVIGIVNGVSFAVPMGVDAQNVTETTVPAPSAAQVVYSDANTTVTATPQGNGVTVFSVDNCPAGCSGPGITSQIK</sequence>
<dbReference type="RefSeq" id="WP_284334226.1">
    <property type="nucleotide sequence ID" value="NZ_BSOA01000052.1"/>
</dbReference>
<reference evidence="3" key="1">
    <citation type="journal article" date="2019" name="Int. J. Syst. Evol. Microbiol.">
        <title>The Global Catalogue of Microorganisms (GCM) 10K type strain sequencing project: providing services to taxonomists for standard genome sequencing and annotation.</title>
        <authorList>
            <consortium name="The Broad Institute Genomics Platform"/>
            <consortium name="The Broad Institute Genome Sequencing Center for Infectious Disease"/>
            <person name="Wu L."/>
            <person name="Ma J."/>
        </authorList>
    </citation>
    <scope>NUCLEOTIDE SEQUENCE [LARGE SCALE GENOMIC DNA]</scope>
    <source>
        <strain evidence="3">NBRC 111981</strain>
    </source>
</reference>
<evidence type="ECO:0000256" key="1">
    <source>
        <dbReference type="SAM" id="SignalP"/>
    </source>
</evidence>
<gene>
    <name evidence="2" type="ORF">GCM10007898_43860</name>
</gene>
<feature type="signal peptide" evidence="1">
    <location>
        <begin position="1"/>
        <end position="28"/>
    </location>
</feature>
<feature type="chain" id="PRO_5045080221" evidence="1">
    <location>
        <begin position="29"/>
        <end position="155"/>
    </location>
</feature>
<organism evidence="2 3">
    <name type="scientific">Dyella flagellata</name>
    <dbReference type="NCBI Taxonomy" id="1867833"/>
    <lineage>
        <taxon>Bacteria</taxon>
        <taxon>Pseudomonadati</taxon>
        <taxon>Pseudomonadota</taxon>
        <taxon>Gammaproteobacteria</taxon>
        <taxon>Lysobacterales</taxon>
        <taxon>Rhodanobacteraceae</taxon>
        <taxon>Dyella</taxon>
    </lineage>
</organism>
<proteinExistence type="predicted"/>
<keyword evidence="1" id="KW-0732">Signal</keyword>
<name>A0ABQ5XJX8_9GAMM</name>
<evidence type="ECO:0000313" key="2">
    <source>
        <dbReference type="EMBL" id="GLQ90810.1"/>
    </source>
</evidence>
<comment type="caution">
    <text evidence="2">The sequence shown here is derived from an EMBL/GenBank/DDBJ whole genome shotgun (WGS) entry which is preliminary data.</text>
</comment>
<keyword evidence="3" id="KW-1185">Reference proteome</keyword>